<accession>A0A381UUI9</accession>
<evidence type="ECO:0000313" key="2">
    <source>
        <dbReference type="EMBL" id="SVA31604.1"/>
    </source>
</evidence>
<dbReference type="EMBL" id="UINC01007135">
    <property type="protein sequence ID" value="SVA31604.1"/>
    <property type="molecule type" value="Genomic_DNA"/>
</dbReference>
<reference evidence="2" key="1">
    <citation type="submission" date="2018-05" db="EMBL/GenBank/DDBJ databases">
        <authorList>
            <person name="Lanie J.A."/>
            <person name="Ng W.-L."/>
            <person name="Kazmierczak K.M."/>
            <person name="Andrzejewski T.M."/>
            <person name="Davidsen T.M."/>
            <person name="Wayne K.J."/>
            <person name="Tettelin H."/>
            <person name="Glass J.I."/>
            <person name="Rusch D."/>
            <person name="Podicherti R."/>
            <person name="Tsui H.-C.T."/>
            <person name="Winkler M.E."/>
        </authorList>
    </citation>
    <scope>NUCLEOTIDE SEQUENCE</scope>
</reference>
<proteinExistence type="predicted"/>
<evidence type="ECO:0000256" key="1">
    <source>
        <dbReference type="SAM" id="MobiDB-lite"/>
    </source>
</evidence>
<protein>
    <submittedName>
        <fullName evidence="2">Uncharacterized protein</fullName>
    </submittedName>
</protein>
<sequence>MAALDPDSALHWKEHLYKSAQRQSDSSDFFSDALRSQHLEGKVGMRESVAIRNLPPNRDPATAGGA</sequence>
<name>A0A381UUI9_9ZZZZ</name>
<gene>
    <name evidence="2" type="ORF">METZ01_LOCUS84458</name>
</gene>
<dbReference type="AlphaFoldDB" id="A0A381UUI9"/>
<feature type="region of interest" description="Disordered" evidence="1">
    <location>
        <begin position="42"/>
        <end position="66"/>
    </location>
</feature>
<organism evidence="2">
    <name type="scientific">marine metagenome</name>
    <dbReference type="NCBI Taxonomy" id="408172"/>
    <lineage>
        <taxon>unclassified sequences</taxon>
        <taxon>metagenomes</taxon>
        <taxon>ecological metagenomes</taxon>
    </lineage>
</organism>